<feature type="domain" description="OmpR/PhoB-type" evidence="7">
    <location>
        <begin position="1"/>
        <end position="90"/>
    </location>
</feature>
<gene>
    <name evidence="8" type="ORF">OWR29_23870</name>
</gene>
<dbReference type="SUPFAM" id="SSF52540">
    <property type="entry name" value="P-loop containing nucleoside triphosphate hydrolases"/>
    <property type="match status" value="1"/>
</dbReference>
<feature type="region of interest" description="Disordered" evidence="6">
    <location>
        <begin position="254"/>
        <end position="458"/>
    </location>
</feature>
<feature type="region of interest" description="Disordered" evidence="6">
    <location>
        <begin position="1250"/>
        <end position="1283"/>
    </location>
</feature>
<feature type="compositionally biased region" description="Basic and acidic residues" evidence="6">
    <location>
        <begin position="254"/>
        <end position="279"/>
    </location>
</feature>
<feature type="compositionally biased region" description="Basic and acidic residues" evidence="6">
    <location>
        <begin position="307"/>
        <end position="317"/>
    </location>
</feature>
<organism evidence="8 9">
    <name type="scientific">Paractinoplanes pyxinae</name>
    <dbReference type="NCBI Taxonomy" id="2997416"/>
    <lineage>
        <taxon>Bacteria</taxon>
        <taxon>Bacillati</taxon>
        <taxon>Actinomycetota</taxon>
        <taxon>Actinomycetes</taxon>
        <taxon>Micromonosporales</taxon>
        <taxon>Micromonosporaceae</taxon>
        <taxon>Paractinoplanes</taxon>
    </lineage>
</organism>
<evidence type="ECO:0000313" key="9">
    <source>
        <dbReference type="Proteomes" id="UP001151002"/>
    </source>
</evidence>
<evidence type="ECO:0000256" key="4">
    <source>
        <dbReference type="ARBA" id="ARBA00023163"/>
    </source>
</evidence>
<evidence type="ECO:0000256" key="6">
    <source>
        <dbReference type="SAM" id="MobiDB-lite"/>
    </source>
</evidence>
<feature type="compositionally biased region" description="Low complexity" evidence="6">
    <location>
        <begin position="446"/>
        <end position="458"/>
    </location>
</feature>
<evidence type="ECO:0000256" key="2">
    <source>
        <dbReference type="ARBA" id="ARBA00023015"/>
    </source>
</evidence>
<dbReference type="Pfam" id="PF03704">
    <property type="entry name" value="BTAD"/>
    <property type="match status" value="1"/>
</dbReference>
<dbReference type="PANTHER" id="PTHR35807">
    <property type="entry name" value="TRANSCRIPTIONAL REGULATOR REDD-RELATED"/>
    <property type="match status" value="1"/>
</dbReference>
<dbReference type="Gene3D" id="1.10.10.10">
    <property type="entry name" value="Winged helix-like DNA-binding domain superfamily/Winged helix DNA-binding domain"/>
    <property type="match status" value="1"/>
</dbReference>
<feature type="compositionally biased region" description="Basic and acidic residues" evidence="6">
    <location>
        <begin position="406"/>
        <end position="417"/>
    </location>
</feature>
<name>A0ABT4B3G9_9ACTN</name>
<dbReference type="InterPro" id="IPR005158">
    <property type="entry name" value="BTAD"/>
</dbReference>
<dbReference type="InterPro" id="IPR001867">
    <property type="entry name" value="OmpR/PhoB-type_DNA-bd"/>
</dbReference>
<protein>
    <submittedName>
        <fullName evidence="8">BTAD domain-containing putative transcriptional regulator</fullName>
    </submittedName>
</protein>
<dbReference type="InterPro" id="IPR016032">
    <property type="entry name" value="Sig_transdc_resp-reg_C-effctor"/>
</dbReference>
<dbReference type="RefSeq" id="WP_267565416.1">
    <property type="nucleotide sequence ID" value="NZ_JAPNTZ010000008.1"/>
</dbReference>
<keyword evidence="4" id="KW-0804">Transcription</keyword>
<evidence type="ECO:0000256" key="1">
    <source>
        <dbReference type="ARBA" id="ARBA00005820"/>
    </source>
</evidence>
<dbReference type="CDD" id="cd15831">
    <property type="entry name" value="BTAD"/>
    <property type="match status" value="1"/>
</dbReference>
<dbReference type="PANTHER" id="PTHR35807:SF1">
    <property type="entry name" value="TRANSCRIPTIONAL REGULATOR REDD"/>
    <property type="match status" value="1"/>
</dbReference>
<comment type="similarity">
    <text evidence="1">Belongs to the AfsR/DnrI/RedD regulatory family.</text>
</comment>
<keyword evidence="2" id="KW-0805">Transcription regulation</keyword>
<evidence type="ECO:0000313" key="8">
    <source>
        <dbReference type="EMBL" id="MCY1141047.1"/>
    </source>
</evidence>
<dbReference type="SUPFAM" id="SSF46894">
    <property type="entry name" value="C-terminal effector domain of the bipartite response regulators"/>
    <property type="match status" value="1"/>
</dbReference>
<feature type="DNA-binding region" description="OmpR/PhoB-type" evidence="5">
    <location>
        <begin position="1"/>
        <end position="90"/>
    </location>
</feature>
<sequence length="1283" mass="137721">MRFRLLGPLEVRTVDGTPADPGGPKPRALLTLLLSEAGRVVSVDRVMAALWGDNPPPGATGTVQSYVSQLRRLLGKNLIVTRSPGYLADVDPADIDLLRLPALLDEAAELDPAHRPTPPRPDDLHAAAKLLTEAVDLWRGEPLADLPDDPQVVAARSRLAELHLLARHRRAACWIELGRTAEAITELEGLVAEHPLREELWAELIKALYRAGRQADALNAYRRCAQILADELGIDPSPNLRALETAVLRQDRAMSERATNEHFLSERATHDKVPSERARSAAGEHSLSERTADDLDMSSNATTARMAVERSLSERATSDNAAHNSAANERSTSERATSDNIAHDSAASERSVSERATSDNAAYHGAASERSMGEHAASDNAAHNNAASERSVGERATSDNIAHNRAASERSVGERATSDNIAHNRAASERSVGERTTSDNIAHNPAASERSASERATSGRLIGERALVGRRAEQSRLRAALGEVTRGSGAVIVLEGEAGIGKTRLAEAAAAMAGAQGWRSVWSRCADDAGVPALWPWLQVLERLDGGGLHGAADGDPTFALFDELRRRLAGAASATPLLIVLDDVQAADATSLALLALLARHLEGVRLLVVLTVRTVGEELPGEVVDCLAALAREPRAQRIQLTGLTPGDVRELIGGSDELARIVHERTDGNPFFAGELTALVEAEGRVDGLPPSVRDVLDRRLARLPAETVALLRLAAVIGRDADLPLLETASGLDAEQVITELEPAVASRVLRFDETAWRWRFSHALVQETLLAGLSRIAAARLHARVAQALSGAAAVDRLAHHYFQAVPVTGAEPARRYAIEAAAAARDQHAHAEAATQTRRALALLGPDDTERHRLLVALGDDLLRAGRLNEAQEVVAEAIAVARRLGDRDKLAAAASVWGGVTLWNWRAYGVVDESLVALLEELAESAGEQDPALRARLLGTLGVELAYSATRRADSVASAERAVEVARSLNDPALLGRTLNNYMIATWGSADRNARWLEAVEESLALNGLPLRTEFFARLHRGPLLLHLGDAAGFEADLAAATRLAARLTGPDVRPHLLYQETGRAMLRGRWAEGEESADQAYAQFRQTSLWGARFCRILHVFTFRGRDGRLGDALAELVDGAEEMNVPLLHGTAVVAAAKSGNLTEARRLRRRWPDVVPRDWTTDAVLVVQAWISLALGGDLSAAYESLLPYRGRQIVVGTAGACWGSYDLELARLATALGRDAEAAAHRDAAAALGEAVGSPWQVKEARGQETKRERASKGAQGQASKEARGQET</sequence>
<dbReference type="Pfam" id="PF00486">
    <property type="entry name" value="Trans_reg_C"/>
    <property type="match status" value="1"/>
</dbReference>
<accession>A0ABT4B3G9</accession>
<feature type="compositionally biased region" description="Basic and acidic residues" evidence="6">
    <location>
        <begin position="426"/>
        <end position="437"/>
    </location>
</feature>
<keyword evidence="3 5" id="KW-0238">DNA-binding</keyword>
<dbReference type="Pfam" id="PF13191">
    <property type="entry name" value="AAA_16"/>
    <property type="match status" value="1"/>
</dbReference>
<feature type="compositionally biased region" description="Basic and acidic residues" evidence="6">
    <location>
        <begin position="1254"/>
        <end position="1267"/>
    </location>
</feature>
<dbReference type="InterPro" id="IPR041664">
    <property type="entry name" value="AAA_16"/>
</dbReference>
<reference evidence="8" key="1">
    <citation type="submission" date="2022-11" db="EMBL/GenBank/DDBJ databases">
        <authorList>
            <person name="Somphong A."/>
            <person name="Phongsopitanun W."/>
        </authorList>
    </citation>
    <scope>NUCLEOTIDE SEQUENCE</scope>
    <source>
        <strain evidence="8">Pm04-4</strain>
    </source>
</reference>
<dbReference type="EMBL" id="JAPNTZ010000008">
    <property type="protein sequence ID" value="MCY1141047.1"/>
    <property type="molecule type" value="Genomic_DNA"/>
</dbReference>
<dbReference type="Proteomes" id="UP001151002">
    <property type="component" value="Unassembled WGS sequence"/>
</dbReference>
<dbReference type="PROSITE" id="PS51755">
    <property type="entry name" value="OMPR_PHOB"/>
    <property type="match status" value="1"/>
</dbReference>
<feature type="compositionally biased region" description="Low complexity" evidence="6">
    <location>
        <begin position="378"/>
        <end position="388"/>
    </location>
</feature>
<evidence type="ECO:0000256" key="3">
    <source>
        <dbReference type="ARBA" id="ARBA00023125"/>
    </source>
</evidence>
<comment type="caution">
    <text evidence="8">The sequence shown here is derived from an EMBL/GenBank/DDBJ whole genome shotgun (WGS) entry which is preliminary data.</text>
</comment>
<proteinExistence type="inferred from homology"/>
<dbReference type="Gene3D" id="1.25.40.10">
    <property type="entry name" value="Tetratricopeptide repeat domain"/>
    <property type="match status" value="2"/>
</dbReference>
<dbReference type="Gene3D" id="3.40.50.300">
    <property type="entry name" value="P-loop containing nucleotide triphosphate hydrolases"/>
    <property type="match status" value="1"/>
</dbReference>
<dbReference type="SMART" id="SM01043">
    <property type="entry name" value="BTAD"/>
    <property type="match status" value="1"/>
</dbReference>
<dbReference type="SMART" id="SM00862">
    <property type="entry name" value="Trans_reg_C"/>
    <property type="match status" value="1"/>
</dbReference>
<dbReference type="InterPro" id="IPR036388">
    <property type="entry name" value="WH-like_DNA-bd_sf"/>
</dbReference>
<dbReference type="InterPro" id="IPR011990">
    <property type="entry name" value="TPR-like_helical_dom_sf"/>
</dbReference>
<keyword evidence="9" id="KW-1185">Reference proteome</keyword>
<feature type="compositionally biased region" description="Polar residues" evidence="6">
    <location>
        <begin position="318"/>
        <end position="330"/>
    </location>
</feature>
<dbReference type="InterPro" id="IPR027417">
    <property type="entry name" value="P-loop_NTPase"/>
</dbReference>
<evidence type="ECO:0000259" key="7">
    <source>
        <dbReference type="PROSITE" id="PS51755"/>
    </source>
</evidence>
<dbReference type="SUPFAM" id="SSF48452">
    <property type="entry name" value="TPR-like"/>
    <property type="match status" value="1"/>
</dbReference>
<evidence type="ECO:0000256" key="5">
    <source>
        <dbReference type="PROSITE-ProRule" id="PRU01091"/>
    </source>
</evidence>
<dbReference type="InterPro" id="IPR051677">
    <property type="entry name" value="AfsR-DnrI-RedD_regulator"/>
</dbReference>